<dbReference type="PANTHER" id="PTHR12555:SF13">
    <property type="entry name" value="UBIQUITIN RECOGNITION FACTOR IN ER-ASSOCIATED DEGRADATION PROTEIN 1"/>
    <property type="match status" value="1"/>
</dbReference>
<dbReference type="GO" id="GO:0031593">
    <property type="term" value="F:polyubiquitin modification-dependent protein binding"/>
    <property type="evidence" value="ECO:0007669"/>
    <property type="project" value="TreeGrafter"/>
</dbReference>
<dbReference type="Gene3D" id="2.40.40.50">
    <property type="entry name" value="Ubiquitin fusion degradation protein UFD1, N-terminal domain"/>
    <property type="match status" value="1"/>
</dbReference>
<organism evidence="2 3">
    <name type="scientific">Lachancea fermentati</name>
    <name type="common">Zygosaccharomyces fermentati</name>
    <dbReference type="NCBI Taxonomy" id="4955"/>
    <lineage>
        <taxon>Eukaryota</taxon>
        <taxon>Fungi</taxon>
        <taxon>Dikarya</taxon>
        <taxon>Ascomycota</taxon>
        <taxon>Saccharomycotina</taxon>
        <taxon>Saccharomycetes</taxon>
        <taxon>Saccharomycetales</taxon>
        <taxon>Saccharomycetaceae</taxon>
        <taxon>Lachancea</taxon>
    </lineage>
</organism>
<gene>
    <name evidence="2" type="ORF">LAFE_0D08658G</name>
</gene>
<accession>A0A1G4MBQ0</accession>
<dbReference type="Gene3D" id="3.10.330.10">
    <property type="match status" value="1"/>
</dbReference>
<evidence type="ECO:0000313" key="2">
    <source>
        <dbReference type="EMBL" id="SCW01260.1"/>
    </source>
</evidence>
<dbReference type="Pfam" id="PF16558">
    <property type="entry name" value="AZUL"/>
    <property type="match status" value="1"/>
</dbReference>
<dbReference type="EMBL" id="LT598492">
    <property type="protein sequence ID" value="SCW01260.1"/>
    <property type="molecule type" value="Genomic_DNA"/>
</dbReference>
<dbReference type="InterPro" id="IPR032353">
    <property type="entry name" value="AZUL"/>
</dbReference>
<reference evidence="2 3" key="1">
    <citation type="submission" date="2016-03" db="EMBL/GenBank/DDBJ databases">
        <authorList>
            <person name="Devillers H."/>
        </authorList>
    </citation>
    <scope>NUCLEOTIDE SEQUENCE [LARGE SCALE GENOMIC DNA]</scope>
    <source>
        <strain evidence="2">CBS 6772</strain>
    </source>
</reference>
<dbReference type="OrthoDB" id="193703at2759"/>
<sequence length="695" mass="79068">MFSKILVDLDQNPFSDKVKLPQEVLNDLLSSGRGDVFHTTKPLLFNIIAYDSLGQKLSSATVGVREFSLSEPQAIQIPWFIAFKMGLLGLLDRDKVAIEWELDQSVPNGTSVSLEPVGRILVENILKSPMQYADEARVDENFSDAFVKDEFLLKSFLEARLNNAITTVYENECLLLSTEPNGESSQYLYKFKIHDVHPAKIVCVVNTDIELNIIQSFKVPNHPDEFARNNTKLPLFNNSISADVKTVDIGLGSTVDVSIGDENIYRISNLKDVELEITRNDLNEQFQLVVGHDDTIDIDCYSHSTNEGFSRTLDTDVNSGTKIHLPDLEEVFMKPVFYGSPDLPSFSFTITKTETSEPSNLPAGSIECPHCKSIVPQSAYTLHELHCSRSTKQCSLCNKLFLHTKMIPTNHWHCSDNHPLICGDTDISRIRHHVLYHEVKKCDLCACELSNTISLARHKHNECPMGKHYCRFCHLCVSRGTPTIESKYYGMSPHEVSCGMKTVECYKCKKTLKRLDMGRHLEMHDIERKTKGNATRLSLCNNINCCQTKKGFFQNKQGLCDTCFGPFYTTNDDPDEALFLRKLERKYVIQMSRGCGFTFCKNKECKSSGLSSLTNMADIMRHIHEDLTSLDNRKYWLCVDEVLTKRKILADTYIDIYPDEYNPLWVYHAVNQVSVRNLDSLQIWLKENAISNEEI</sequence>
<proteinExistence type="predicted"/>
<dbReference type="OMA" id="THLKHHE"/>
<dbReference type="STRING" id="4955.A0A1G4MBQ0"/>
<keyword evidence="3" id="KW-1185">Reference proteome</keyword>
<dbReference type="GO" id="GO:0006511">
    <property type="term" value="P:ubiquitin-dependent protein catabolic process"/>
    <property type="evidence" value="ECO:0007669"/>
    <property type="project" value="InterPro"/>
</dbReference>
<dbReference type="Proteomes" id="UP000190831">
    <property type="component" value="Chromosome D"/>
</dbReference>
<name>A0A1G4MBQ0_LACFM</name>
<dbReference type="GO" id="GO:0036503">
    <property type="term" value="P:ERAD pathway"/>
    <property type="evidence" value="ECO:0007669"/>
    <property type="project" value="TreeGrafter"/>
</dbReference>
<dbReference type="GO" id="GO:0034098">
    <property type="term" value="C:VCP-NPL4-UFD1 AAA ATPase complex"/>
    <property type="evidence" value="ECO:0007669"/>
    <property type="project" value="TreeGrafter"/>
</dbReference>
<feature type="domain" description="Ubiquitin-protein ligase E3A N-terminal zinc-binding" evidence="1">
    <location>
        <begin position="581"/>
        <end position="610"/>
    </location>
</feature>
<evidence type="ECO:0000313" key="3">
    <source>
        <dbReference type="Proteomes" id="UP000190831"/>
    </source>
</evidence>
<dbReference type="AlphaFoldDB" id="A0A1G4MBQ0"/>
<dbReference type="InterPro" id="IPR004854">
    <property type="entry name" value="Ufd1-like"/>
</dbReference>
<dbReference type="PANTHER" id="PTHR12555">
    <property type="entry name" value="UBIQUITIN FUSION DEGRADATON PROTEIN 1"/>
    <property type="match status" value="1"/>
</dbReference>
<evidence type="ECO:0000259" key="1">
    <source>
        <dbReference type="Pfam" id="PF16558"/>
    </source>
</evidence>
<dbReference type="InterPro" id="IPR042299">
    <property type="entry name" value="Ufd1-like_Nn"/>
</dbReference>
<protein>
    <submittedName>
        <fullName evidence="2">LAFE_0D08658g1_1</fullName>
    </submittedName>
</protein>